<dbReference type="InterPro" id="IPR008869">
    <property type="entry name" value="MlaC/ttg2D"/>
</dbReference>
<evidence type="ECO:0000313" key="1">
    <source>
        <dbReference type="EMBL" id="MCY0387947.1"/>
    </source>
</evidence>
<dbReference type="Proteomes" id="UP001082899">
    <property type="component" value="Unassembled WGS sequence"/>
</dbReference>
<name>A0ABT3ZNQ5_9BURK</name>
<dbReference type="Gene3D" id="1.10.10.640">
    <property type="entry name" value="phospholipid-binding protein"/>
    <property type="match status" value="1"/>
</dbReference>
<dbReference type="Pfam" id="PF05494">
    <property type="entry name" value="MlaC"/>
    <property type="match status" value="1"/>
</dbReference>
<sequence length="259" mass="27563">MTLRLRSHPFSVHSLSASRRAPHAAALLRRLPHALALGGAVLLLAVAPGLATAAPTASAASAPVAARAASDVVVPPASASADATLKAAVEGTLAAIRSDPVAKGGDPARTAQLVETHFLPFTDFRRTARLAAGDAWNSATPQQQEAIFQQFQALLVRVYAAQLTQIQGQHIQFRFDHPKPVPNSTDVVVRSQVHTDTDDMSTGYRLAKTPTGYKVYDIDLMGIWLIQVYRQQFGDQLRQGGVDGLIKFLAAHNAAHGAD</sequence>
<organism evidence="1 2">
    <name type="scientific">Robbsia betulipollinis</name>
    <dbReference type="NCBI Taxonomy" id="2981849"/>
    <lineage>
        <taxon>Bacteria</taxon>
        <taxon>Pseudomonadati</taxon>
        <taxon>Pseudomonadota</taxon>
        <taxon>Betaproteobacteria</taxon>
        <taxon>Burkholderiales</taxon>
        <taxon>Burkholderiaceae</taxon>
        <taxon>Robbsia</taxon>
    </lineage>
</organism>
<reference evidence="1" key="1">
    <citation type="submission" date="2022-11" db="EMBL/GenBank/DDBJ databases">
        <title>Robbsia betulipollinis sp. nov., isolated from pollen of birch (Betula pendula).</title>
        <authorList>
            <person name="Shi H."/>
            <person name="Ambika Manirajan B."/>
            <person name="Ratering S."/>
            <person name="Geissler-Plaum R."/>
            <person name="Schnell S."/>
        </authorList>
    </citation>
    <scope>NUCLEOTIDE SEQUENCE</scope>
    <source>
        <strain evidence="1">Bb-Pol-6</strain>
    </source>
</reference>
<protein>
    <submittedName>
        <fullName evidence="1">ABC transporter substrate-binding protein</fullName>
    </submittedName>
</protein>
<proteinExistence type="predicted"/>
<comment type="caution">
    <text evidence="1">The sequence shown here is derived from an EMBL/GenBank/DDBJ whole genome shotgun (WGS) entry which is preliminary data.</text>
</comment>
<dbReference type="PANTHER" id="PTHR36573:SF1">
    <property type="entry name" value="INTERMEMBRANE PHOSPHOLIPID TRANSPORT SYSTEM BINDING PROTEIN MLAC"/>
    <property type="match status" value="1"/>
</dbReference>
<dbReference type="Gene3D" id="3.10.450.50">
    <property type="match status" value="1"/>
</dbReference>
<accession>A0ABT3ZNQ5</accession>
<dbReference type="EMBL" id="JAPMXC010000002">
    <property type="protein sequence ID" value="MCY0387947.1"/>
    <property type="molecule type" value="Genomic_DNA"/>
</dbReference>
<evidence type="ECO:0000313" key="2">
    <source>
        <dbReference type="Proteomes" id="UP001082899"/>
    </source>
</evidence>
<dbReference type="RefSeq" id="WP_267847804.1">
    <property type="nucleotide sequence ID" value="NZ_JAPMXC010000002.1"/>
</dbReference>
<keyword evidence="2" id="KW-1185">Reference proteome</keyword>
<gene>
    <name evidence="1" type="ORF">OVY01_12005</name>
</gene>
<dbReference type="PANTHER" id="PTHR36573">
    <property type="entry name" value="INTERMEMBRANE PHOSPHOLIPID TRANSPORT SYSTEM BINDING PROTEIN MLAC"/>
    <property type="match status" value="1"/>
</dbReference>